<comment type="caution">
    <text evidence="1">The sequence shown here is derived from an EMBL/GenBank/DDBJ whole genome shotgun (WGS) entry which is preliminary data.</text>
</comment>
<evidence type="ECO:0000313" key="1">
    <source>
        <dbReference type="EMBL" id="MUH34690.1"/>
    </source>
</evidence>
<reference evidence="1 2" key="1">
    <citation type="journal article" date="2019" name="Mar. Drugs">
        <title>Comparative Genomics and CAZyme Genome Repertoires of Marine Zobellia amurskyensis KMM 3526(T) and Zobellia laminariae KMM 3676(T).</title>
        <authorList>
            <person name="Chernysheva N."/>
            <person name="Bystritskaya E."/>
            <person name="Stenkova A."/>
            <person name="Golovkin I."/>
            <person name="Nedashkovskaya O."/>
            <person name="Isaeva M."/>
        </authorList>
    </citation>
    <scope>NUCLEOTIDE SEQUENCE [LARGE SCALE GENOMIC DNA]</scope>
    <source>
        <strain evidence="1 2">KMM 3526</strain>
    </source>
</reference>
<organism evidence="1 2">
    <name type="scientific">Zobellia amurskyensis</name>
    <dbReference type="NCBI Taxonomy" id="248905"/>
    <lineage>
        <taxon>Bacteria</taxon>
        <taxon>Pseudomonadati</taxon>
        <taxon>Bacteroidota</taxon>
        <taxon>Flavobacteriia</taxon>
        <taxon>Flavobacteriales</taxon>
        <taxon>Flavobacteriaceae</taxon>
        <taxon>Zobellia</taxon>
    </lineage>
</organism>
<gene>
    <name evidence="1" type="ORF">D9O36_02445</name>
</gene>
<evidence type="ECO:0000313" key="2">
    <source>
        <dbReference type="Proteomes" id="UP000540519"/>
    </source>
</evidence>
<dbReference type="OrthoDB" id="5529477at2"/>
<keyword evidence="2" id="KW-1185">Reference proteome</keyword>
<dbReference type="AlphaFoldDB" id="A0A7X2ZQT3"/>
<protein>
    <submittedName>
        <fullName evidence="1">Uncharacterized protein</fullName>
    </submittedName>
</protein>
<dbReference type="RefSeq" id="WP_038232095.1">
    <property type="nucleotide sequence ID" value="NZ_RCNR01000003.1"/>
</dbReference>
<proteinExistence type="predicted"/>
<accession>A0A7X2ZQT3</accession>
<dbReference type="Proteomes" id="UP000540519">
    <property type="component" value="Unassembled WGS sequence"/>
</dbReference>
<name>A0A7X2ZQT3_9FLAO</name>
<sequence>MDCFIHNEDNTMVGVDNHGCLLPTLPPTYMPNFPHIVFQHLRGLMSSVQMAPTVVSHNFSVIKRGSDIGYGIGHIAPNILFPILIATSGSVSEFGAFTVLSGGKPTAIAIGGFTHLGINLNCSDPIPGASINIVYTPGCNMAGFKFSDFLASLTSIAIDIAISAISNWVGGKITGGVIGLVGKKSVSAGLISAILVSTKLGQNLSGKAVGYLIGSPIGPSISDYSPFSLLGEASDEAINEIMIDDYETELFD</sequence>
<dbReference type="EMBL" id="RCNR01000003">
    <property type="protein sequence ID" value="MUH34690.1"/>
    <property type="molecule type" value="Genomic_DNA"/>
</dbReference>